<keyword evidence="3" id="KW-1185">Reference proteome</keyword>
<dbReference type="SUPFAM" id="SSF55729">
    <property type="entry name" value="Acyl-CoA N-acyltransferases (Nat)"/>
    <property type="match status" value="1"/>
</dbReference>
<organism evidence="2 3">
    <name type="scientific">Acacia crassicarpa</name>
    <name type="common">northern wattle</name>
    <dbReference type="NCBI Taxonomy" id="499986"/>
    <lineage>
        <taxon>Eukaryota</taxon>
        <taxon>Viridiplantae</taxon>
        <taxon>Streptophyta</taxon>
        <taxon>Embryophyta</taxon>
        <taxon>Tracheophyta</taxon>
        <taxon>Spermatophyta</taxon>
        <taxon>Magnoliopsida</taxon>
        <taxon>eudicotyledons</taxon>
        <taxon>Gunneridae</taxon>
        <taxon>Pentapetalae</taxon>
        <taxon>rosids</taxon>
        <taxon>fabids</taxon>
        <taxon>Fabales</taxon>
        <taxon>Fabaceae</taxon>
        <taxon>Caesalpinioideae</taxon>
        <taxon>mimosoid clade</taxon>
        <taxon>Acacieae</taxon>
        <taxon>Acacia</taxon>
    </lineage>
</organism>
<dbReference type="PANTHER" id="PTHR46067">
    <property type="entry name" value="ACYL-COA N-ACYLTRANSFERASES (NAT) SUPERFAMILY PROTEIN"/>
    <property type="match status" value="1"/>
</dbReference>
<dbReference type="AlphaFoldDB" id="A0AAE1K3L9"/>
<dbReference type="Pfam" id="PF13302">
    <property type="entry name" value="Acetyltransf_3"/>
    <property type="match status" value="1"/>
</dbReference>
<dbReference type="InterPro" id="IPR000182">
    <property type="entry name" value="GNAT_dom"/>
</dbReference>
<name>A0AAE1K3L9_9FABA</name>
<feature type="domain" description="N-acetyltransferase" evidence="1">
    <location>
        <begin position="3"/>
        <end position="89"/>
    </location>
</feature>
<dbReference type="Gene3D" id="3.40.630.30">
    <property type="match status" value="1"/>
</dbReference>
<proteinExistence type="predicted"/>
<dbReference type="Proteomes" id="UP001293593">
    <property type="component" value="Unassembled WGS sequence"/>
</dbReference>
<protein>
    <recommendedName>
        <fullName evidence="1">N-acetyltransferase domain-containing protein</fullName>
    </recommendedName>
</protein>
<dbReference type="GO" id="GO:0016747">
    <property type="term" value="F:acyltransferase activity, transferring groups other than amino-acyl groups"/>
    <property type="evidence" value="ECO:0007669"/>
    <property type="project" value="InterPro"/>
</dbReference>
<reference evidence="2" key="1">
    <citation type="submission" date="2023-10" db="EMBL/GenBank/DDBJ databases">
        <title>Chromosome-level genome of the transformable northern wattle, Acacia crassicarpa.</title>
        <authorList>
            <person name="Massaro I."/>
            <person name="Sinha N.R."/>
            <person name="Poethig S."/>
            <person name="Leichty A.R."/>
        </authorList>
    </citation>
    <scope>NUCLEOTIDE SEQUENCE</scope>
    <source>
        <strain evidence="2">Acra3RX</strain>
        <tissue evidence="2">Leaf</tissue>
    </source>
</reference>
<dbReference type="EMBL" id="JAWXYG010000009">
    <property type="protein sequence ID" value="KAK4263135.1"/>
    <property type="molecule type" value="Genomic_DNA"/>
</dbReference>
<evidence type="ECO:0000313" key="3">
    <source>
        <dbReference type="Proteomes" id="UP001293593"/>
    </source>
</evidence>
<accession>A0AAE1K3L9</accession>
<evidence type="ECO:0000259" key="1">
    <source>
        <dbReference type="Pfam" id="PF13302"/>
    </source>
</evidence>
<dbReference type="PANTHER" id="PTHR46067:SF27">
    <property type="entry name" value="ACYL-COA N-ACYLTRANSFERASES (NAT) SUPERFAMILY PROTEIN"/>
    <property type="match status" value="1"/>
</dbReference>
<sequence length="92" mass="10365">MVWATDKREAKFCSWQPYTSKDAAIDFIQNIPSNFSWCRAICVDNRAIGSVSVQCYSGNDKARAKSAELGYVLGSKYWGNEITTKAVKVTMW</sequence>
<comment type="caution">
    <text evidence="2">The sequence shown here is derived from an EMBL/GenBank/DDBJ whole genome shotgun (WGS) entry which is preliminary data.</text>
</comment>
<evidence type="ECO:0000313" key="2">
    <source>
        <dbReference type="EMBL" id="KAK4263135.1"/>
    </source>
</evidence>
<dbReference type="InterPro" id="IPR016181">
    <property type="entry name" value="Acyl_CoA_acyltransferase"/>
</dbReference>
<gene>
    <name evidence="2" type="ORF">QN277_028598</name>
</gene>